<dbReference type="PANTHER" id="PTHR36838">
    <property type="entry name" value="AUXIN EFFLUX CARRIER FAMILY PROTEIN"/>
    <property type="match status" value="1"/>
</dbReference>
<evidence type="ECO:0000256" key="6">
    <source>
        <dbReference type="ARBA" id="ARBA00022989"/>
    </source>
</evidence>
<keyword evidence="6 8" id="KW-1133">Transmembrane helix</keyword>
<feature type="transmembrane region" description="Helical" evidence="8">
    <location>
        <begin position="162"/>
        <end position="185"/>
    </location>
</feature>
<feature type="transmembrane region" description="Helical" evidence="8">
    <location>
        <begin position="241"/>
        <end position="262"/>
    </location>
</feature>
<feature type="transmembrane region" description="Helical" evidence="8">
    <location>
        <begin position="128"/>
        <end position="150"/>
    </location>
</feature>
<evidence type="ECO:0000256" key="1">
    <source>
        <dbReference type="ARBA" id="ARBA00004651"/>
    </source>
</evidence>
<keyword evidence="7 8" id="KW-0472">Membrane</keyword>
<evidence type="ECO:0000256" key="2">
    <source>
        <dbReference type="ARBA" id="ARBA00010145"/>
    </source>
</evidence>
<dbReference type="GO" id="GO:0055085">
    <property type="term" value="P:transmembrane transport"/>
    <property type="evidence" value="ECO:0007669"/>
    <property type="project" value="InterPro"/>
</dbReference>
<keyword evidence="3" id="KW-0813">Transport</keyword>
<comment type="caution">
    <text evidence="9">The sequence shown here is derived from an EMBL/GenBank/DDBJ whole genome shotgun (WGS) entry which is preliminary data.</text>
</comment>
<accession>A0A6L3N4Z7</accession>
<evidence type="ECO:0000256" key="4">
    <source>
        <dbReference type="ARBA" id="ARBA00022475"/>
    </source>
</evidence>
<evidence type="ECO:0000313" key="10">
    <source>
        <dbReference type="Proteomes" id="UP000473470"/>
    </source>
</evidence>
<protein>
    <submittedName>
        <fullName evidence="9">AEC family transporter</fullName>
    </submittedName>
</protein>
<comment type="subcellular location">
    <subcellularLocation>
        <location evidence="1">Cell membrane</location>
        <topology evidence="1">Multi-pass membrane protein</topology>
    </subcellularLocation>
</comment>
<feature type="transmembrane region" description="Helical" evidence="8">
    <location>
        <begin position="191"/>
        <end position="212"/>
    </location>
</feature>
<feature type="transmembrane region" description="Helical" evidence="8">
    <location>
        <begin position="268"/>
        <end position="290"/>
    </location>
</feature>
<dbReference type="GO" id="GO:0005886">
    <property type="term" value="C:plasma membrane"/>
    <property type="evidence" value="ECO:0007669"/>
    <property type="project" value="UniProtKB-SubCell"/>
</dbReference>
<dbReference type="Gene3D" id="1.20.1530.20">
    <property type="match status" value="1"/>
</dbReference>
<evidence type="ECO:0000256" key="8">
    <source>
        <dbReference type="SAM" id="Phobius"/>
    </source>
</evidence>
<gene>
    <name evidence="9" type="ORF">F7R25_01690</name>
</gene>
<dbReference type="EMBL" id="VZOK01000002">
    <property type="protein sequence ID" value="KAB0641252.1"/>
    <property type="molecule type" value="Genomic_DNA"/>
</dbReference>
<dbReference type="PANTHER" id="PTHR36838:SF1">
    <property type="entry name" value="SLR1864 PROTEIN"/>
    <property type="match status" value="1"/>
</dbReference>
<dbReference type="Pfam" id="PF03547">
    <property type="entry name" value="Mem_trans"/>
    <property type="match status" value="1"/>
</dbReference>
<evidence type="ECO:0000256" key="5">
    <source>
        <dbReference type="ARBA" id="ARBA00022692"/>
    </source>
</evidence>
<dbReference type="Proteomes" id="UP000473470">
    <property type="component" value="Unassembled WGS sequence"/>
</dbReference>
<evidence type="ECO:0000256" key="3">
    <source>
        <dbReference type="ARBA" id="ARBA00022448"/>
    </source>
</evidence>
<evidence type="ECO:0000256" key="7">
    <source>
        <dbReference type="ARBA" id="ARBA00023136"/>
    </source>
</evidence>
<feature type="transmembrane region" description="Helical" evidence="8">
    <location>
        <begin position="297"/>
        <end position="319"/>
    </location>
</feature>
<comment type="similarity">
    <text evidence="2">Belongs to the auxin efflux carrier (TC 2.A.69) family.</text>
</comment>
<feature type="transmembrane region" description="Helical" evidence="8">
    <location>
        <begin position="95"/>
        <end position="116"/>
    </location>
</feature>
<proteinExistence type="inferred from homology"/>
<sequence length="379" mass="39756">MAGTTRRPTASAGALPARRRVAPTIAPRRRALYPRSGGVKKRRRRIKVAAAPVLRGAPVTRSGPAMTSELAHALVPFFFSIAMGYFAGKSHAGNLPIVSINTMLVDYALPFALFVYTAKMPRAALASHFAPIAVITIVMLVPYFASLALSKHVFHVDASRRAVRAVTVGMPNFAAVGLPLLVAVYGESSTLTVAFAITIASVVMSPACLILLERARSAGRPRQPQAPLLTHALRNTFTRPVVVAPLAGIAFSLLGWHLPALIGQSLGIIGGTTAGLALFSTGLILAALPIRLNAEVFVALLLGHLVQPLLAWLCVRLFAVPAPLAGQLVLLAAIPCGSFGILFGLAYDIDDPTAGATLVASSVASAATLTVTIYLLRFI</sequence>
<keyword evidence="4" id="KW-1003">Cell membrane</keyword>
<evidence type="ECO:0000313" key="9">
    <source>
        <dbReference type="EMBL" id="KAB0641252.1"/>
    </source>
</evidence>
<feature type="transmembrane region" description="Helical" evidence="8">
    <location>
        <begin position="354"/>
        <end position="376"/>
    </location>
</feature>
<reference evidence="9 10" key="1">
    <citation type="submission" date="2019-09" db="EMBL/GenBank/DDBJ databases">
        <title>Draft genome sequences of 48 bacterial type strains from the CCUG.</title>
        <authorList>
            <person name="Tunovic T."/>
            <person name="Pineiro-Iglesias B."/>
            <person name="Unosson C."/>
            <person name="Inganas E."/>
            <person name="Ohlen M."/>
            <person name="Cardew S."/>
            <person name="Jensie-Markopoulos S."/>
            <person name="Salva-Serra F."/>
            <person name="Jaen-Luchoro D."/>
            <person name="Karlsson R."/>
            <person name="Svensson-Stadler L."/>
            <person name="Chun J."/>
            <person name="Moore E."/>
        </authorList>
    </citation>
    <scope>NUCLEOTIDE SEQUENCE [LARGE SCALE GENOMIC DNA]</scope>
    <source>
        <strain evidence="9 10">CCUG 65686</strain>
    </source>
</reference>
<dbReference type="InterPro" id="IPR004776">
    <property type="entry name" value="Mem_transp_PIN-like"/>
</dbReference>
<name>A0A6L3N4Z7_9BURK</name>
<feature type="transmembrane region" description="Helical" evidence="8">
    <location>
        <begin position="325"/>
        <end position="347"/>
    </location>
</feature>
<organism evidence="9 10">
    <name type="scientific">Burkholderia stagnalis</name>
    <dbReference type="NCBI Taxonomy" id="1503054"/>
    <lineage>
        <taxon>Bacteria</taxon>
        <taxon>Pseudomonadati</taxon>
        <taxon>Pseudomonadota</taxon>
        <taxon>Betaproteobacteria</taxon>
        <taxon>Burkholderiales</taxon>
        <taxon>Burkholderiaceae</taxon>
        <taxon>Burkholderia</taxon>
        <taxon>Burkholderia cepacia complex</taxon>
    </lineage>
</organism>
<keyword evidence="5 8" id="KW-0812">Transmembrane</keyword>
<dbReference type="InterPro" id="IPR038770">
    <property type="entry name" value="Na+/solute_symporter_sf"/>
</dbReference>
<dbReference type="AlphaFoldDB" id="A0A6L3N4Z7"/>